<reference evidence="2 3" key="1">
    <citation type="submission" date="2018-08" db="EMBL/GenBank/DDBJ databases">
        <title>A genome reference for cultivated species of the human gut microbiota.</title>
        <authorList>
            <person name="Zou Y."/>
            <person name="Xue W."/>
            <person name="Luo G."/>
        </authorList>
    </citation>
    <scope>NUCLEOTIDE SEQUENCE [LARGE SCALE GENOMIC DNA]</scope>
    <source>
        <strain evidence="2 3">AF38-2</strain>
    </source>
</reference>
<gene>
    <name evidence="2" type="ORF">DW027_11705</name>
</gene>
<sequence>MKVILSRKGFDSANGGIPSPILPDGTLLSLPIPSELDREIKFSDIYYGEKSYYDIIKELKPQSHINGSSYCHLDPDLRKDIKIRPVSWIPAYGQTGAALSELYNNKIGIGDLFLFFGWFKQTELSNGKLQFRKGTPNLHIIYGYLQVGSIISSLDNIPVGLEQHPHAKQERWNKNNAIFLPTNHLSILKNLPGASHLKYSNKLVLTKNNCSRSRWNLPDFFRDIYITHHNSKSWKEDYFQSAAIGQEFIFETNNLVVNWIKSILNQ</sequence>
<comment type="caution">
    <text evidence="2">The sequence shown here is derived from an EMBL/GenBank/DDBJ whole genome shotgun (WGS) entry which is preliminary data.</text>
</comment>
<organism evidence="2 3">
    <name type="scientific">Bacteroides xylanisolvens</name>
    <dbReference type="NCBI Taxonomy" id="371601"/>
    <lineage>
        <taxon>Bacteria</taxon>
        <taxon>Pseudomonadati</taxon>
        <taxon>Bacteroidota</taxon>
        <taxon>Bacteroidia</taxon>
        <taxon>Bacteroidales</taxon>
        <taxon>Bacteroidaceae</taxon>
        <taxon>Bacteroides</taxon>
    </lineage>
</organism>
<evidence type="ECO:0000313" key="3">
    <source>
        <dbReference type="Proteomes" id="UP000284495"/>
    </source>
</evidence>
<dbReference type="InterPro" id="IPR041135">
    <property type="entry name" value="Nmad3"/>
</dbReference>
<dbReference type="Proteomes" id="UP000284495">
    <property type="component" value="Unassembled WGS sequence"/>
</dbReference>
<evidence type="ECO:0000259" key="1">
    <source>
        <dbReference type="Pfam" id="PF18754"/>
    </source>
</evidence>
<feature type="domain" description="Nucleotide modification associated" evidence="1">
    <location>
        <begin position="2"/>
        <end position="250"/>
    </location>
</feature>
<dbReference type="AlphaFoldDB" id="A0A415KMU2"/>
<name>A0A415KMU2_9BACE</name>
<accession>A0A415KMU2</accession>
<evidence type="ECO:0000313" key="2">
    <source>
        <dbReference type="EMBL" id="RHL37577.1"/>
    </source>
</evidence>
<proteinExistence type="predicted"/>
<dbReference type="Pfam" id="PF18754">
    <property type="entry name" value="Nmad3"/>
    <property type="match status" value="1"/>
</dbReference>
<dbReference type="EMBL" id="QROO01000013">
    <property type="protein sequence ID" value="RHL37577.1"/>
    <property type="molecule type" value="Genomic_DNA"/>
</dbReference>
<protein>
    <recommendedName>
        <fullName evidence="1">Nucleotide modification associated domain-containing protein</fullName>
    </recommendedName>
</protein>
<dbReference type="RefSeq" id="WP_118218886.1">
    <property type="nucleotide sequence ID" value="NZ_JAQEAW010000008.1"/>
</dbReference>